<dbReference type="InterPro" id="IPR003593">
    <property type="entry name" value="AAA+_ATPase"/>
</dbReference>
<evidence type="ECO:0000256" key="2">
    <source>
        <dbReference type="ARBA" id="ARBA00022741"/>
    </source>
</evidence>
<evidence type="ECO:0000259" key="4">
    <source>
        <dbReference type="PROSITE" id="PS50893"/>
    </source>
</evidence>
<accession>A0A2V3PR27</accession>
<keyword evidence="6" id="KW-1185">Reference proteome</keyword>
<dbReference type="SMART" id="SM00382">
    <property type="entry name" value="AAA"/>
    <property type="match status" value="1"/>
</dbReference>
<dbReference type="PANTHER" id="PTHR42734">
    <property type="entry name" value="METAL TRANSPORT SYSTEM ATP-BINDING PROTEIN TM_0124-RELATED"/>
    <property type="match status" value="1"/>
</dbReference>
<dbReference type="PANTHER" id="PTHR42734:SF21">
    <property type="entry name" value="IRON ABC TRANSPORTER, ATP-BINDING PROTEIN"/>
    <property type="match status" value="1"/>
</dbReference>
<sequence>MNKEPIISAQNLSIGYPKSRNRNTSVLYEDMSFNLYAGELTCLLGSNGAGKSTLLRTLTGLQPSLRGEVNLREKNISKYSEQQLSTLLGLVLTDKTIVGGLTVSELVALGRYPYTGFFGRLTKEDHQIVEKAMNDVCILHKKDSYVAELSDGERQKVMIAKALAQECPIIILDEPTAFLDIVNRIEIMNLLHLIAIKQNKTILLSTHDIELALTLADRLWLLARDKGLKCGVTEDIVLSDAINDYIGNSTIVFDRQTGRFVSEHNITKEIYLEADGELFFWTKNFLSRKGYSLTDNATNELSLKLSSSTGMSVIRNNRTEILSSFEELDLWLKG</sequence>
<proteinExistence type="predicted"/>
<dbReference type="Gene3D" id="3.40.50.300">
    <property type="entry name" value="P-loop containing nucleotide triphosphate hydrolases"/>
    <property type="match status" value="1"/>
</dbReference>
<name>A0A2V3PR27_9BACT</name>
<evidence type="ECO:0000256" key="3">
    <source>
        <dbReference type="ARBA" id="ARBA00022840"/>
    </source>
</evidence>
<dbReference type="InterPro" id="IPR027417">
    <property type="entry name" value="P-loop_NTPase"/>
</dbReference>
<dbReference type="EMBL" id="QICL01000011">
    <property type="protein sequence ID" value="PXV64076.1"/>
    <property type="molecule type" value="Genomic_DNA"/>
</dbReference>
<dbReference type="SUPFAM" id="SSF52540">
    <property type="entry name" value="P-loop containing nucleoside triphosphate hydrolases"/>
    <property type="match status" value="1"/>
</dbReference>
<comment type="caution">
    <text evidence="5">The sequence shown here is derived from an EMBL/GenBank/DDBJ whole genome shotgun (WGS) entry which is preliminary data.</text>
</comment>
<dbReference type="CDD" id="cd03214">
    <property type="entry name" value="ABC_Iron-Siderophores_B12_Hemin"/>
    <property type="match status" value="1"/>
</dbReference>
<reference evidence="5 6" key="1">
    <citation type="submission" date="2018-03" db="EMBL/GenBank/DDBJ databases">
        <title>Genomic Encyclopedia of Archaeal and Bacterial Type Strains, Phase II (KMG-II): from individual species to whole genera.</title>
        <authorList>
            <person name="Goeker M."/>
        </authorList>
    </citation>
    <scope>NUCLEOTIDE SEQUENCE [LARGE SCALE GENOMIC DNA]</scope>
    <source>
        <strain evidence="5 6">DSM 100214</strain>
    </source>
</reference>
<dbReference type="Pfam" id="PF00005">
    <property type="entry name" value="ABC_tran"/>
    <property type="match status" value="1"/>
</dbReference>
<dbReference type="AlphaFoldDB" id="A0A2V3PR27"/>
<dbReference type="InterPro" id="IPR003439">
    <property type="entry name" value="ABC_transporter-like_ATP-bd"/>
</dbReference>
<dbReference type="PROSITE" id="PS50893">
    <property type="entry name" value="ABC_TRANSPORTER_2"/>
    <property type="match status" value="1"/>
</dbReference>
<keyword evidence="3 5" id="KW-0067">ATP-binding</keyword>
<dbReference type="Proteomes" id="UP000247973">
    <property type="component" value="Unassembled WGS sequence"/>
</dbReference>
<dbReference type="RefSeq" id="WP_245904071.1">
    <property type="nucleotide sequence ID" value="NZ_QICL01000011.1"/>
</dbReference>
<evidence type="ECO:0000313" key="6">
    <source>
        <dbReference type="Proteomes" id="UP000247973"/>
    </source>
</evidence>
<dbReference type="GO" id="GO:0005524">
    <property type="term" value="F:ATP binding"/>
    <property type="evidence" value="ECO:0007669"/>
    <property type="project" value="UniProtKB-KW"/>
</dbReference>
<organism evidence="5 6">
    <name type="scientific">Dysgonomonas alginatilytica</name>
    <dbReference type="NCBI Taxonomy" id="1605892"/>
    <lineage>
        <taxon>Bacteria</taxon>
        <taxon>Pseudomonadati</taxon>
        <taxon>Bacteroidota</taxon>
        <taxon>Bacteroidia</taxon>
        <taxon>Bacteroidales</taxon>
        <taxon>Dysgonomonadaceae</taxon>
        <taxon>Dysgonomonas</taxon>
    </lineage>
</organism>
<feature type="domain" description="ABC transporter" evidence="4">
    <location>
        <begin position="7"/>
        <end position="249"/>
    </location>
</feature>
<keyword evidence="2" id="KW-0547">Nucleotide-binding</keyword>
<dbReference type="InterPro" id="IPR050153">
    <property type="entry name" value="Metal_Ion_Import_ABC"/>
</dbReference>
<gene>
    <name evidence="5" type="ORF">CLV62_11133</name>
</gene>
<evidence type="ECO:0000256" key="1">
    <source>
        <dbReference type="ARBA" id="ARBA00022448"/>
    </source>
</evidence>
<dbReference type="GO" id="GO:0016887">
    <property type="term" value="F:ATP hydrolysis activity"/>
    <property type="evidence" value="ECO:0007669"/>
    <property type="project" value="InterPro"/>
</dbReference>
<keyword evidence="1" id="KW-0813">Transport</keyword>
<evidence type="ECO:0000313" key="5">
    <source>
        <dbReference type="EMBL" id="PXV64076.1"/>
    </source>
</evidence>
<protein>
    <submittedName>
        <fullName evidence="5">Iron complex transport system ATP-binding protein</fullName>
    </submittedName>
</protein>